<dbReference type="SMART" id="SM00825">
    <property type="entry name" value="PKS_KS"/>
    <property type="match status" value="1"/>
</dbReference>
<dbReference type="InterPro" id="IPR041068">
    <property type="entry name" value="HTH_51"/>
</dbReference>
<dbReference type="InterPro" id="IPR013120">
    <property type="entry name" value="FAR_NAD-bd"/>
</dbReference>
<protein>
    <recommendedName>
        <fullName evidence="12">Beta-ketoacyl synthase</fullName>
    </recommendedName>
</protein>
<dbReference type="InterPro" id="IPR016039">
    <property type="entry name" value="Thiolase-like"/>
</dbReference>
<dbReference type="InterPro" id="IPR014043">
    <property type="entry name" value="Acyl_transferase_dom"/>
</dbReference>
<dbReference type="InterPro" id="IPR016036">
    <property type="entry name" value="Malonyl_transacylase_ACP-bd"/>
</dbReference>
<dbReference type="InterPro" id="IPR020841">
    <property type="entry name" value="PKS_Beta-ketoAc_synthase_dom"/>
</dbReference>
<feature type="domain" description="Ketosynthase family 3 (KS3)" evidence="8">
    <location>
        <begin position="6"/>
        <end position="431"/>
    </location>
</feature>
<evidence type="ECO:0000259" key="8">
    <source>
        <dbReference type="PROSITE" id="PS52004"/>
    </source>
</evidence>
<name>A0ABQ8GL37_9PEZI</name>
<dbReference type="Gene3D" id="3.40.366.10">
    <property type="entry name" value="Malonyl-Coenzyme A Acyl Carrier Protein, domain 2"/>
    <property type="match status" value="1"/>
</dbReference>
<keyword evidence="3" id="KW-0597">Phosphoprotein</keyword>
<dbReference type="InterPro" id="IPR036291">
    <property type="entry name" value="NAD(P)-bd_dom_sf"/>
</dbReference>
<evidence type="ECO:0000256" key="5">
    <source>
        <dbReference type="ARBA" id="ARBA00023268"/>
    </source>
</evidence>
<keyword evidence="6" id="KW-0012">Acyltransferase</keyword>
<comment type="pathway">
    <text evidence="1">Secondary metabolite biosynthesis; terpenoid biosynthesis.</text>
</comment>
<dbReference type="Pfam" id="PF21089">
    <property type="entry name" value="PKS_DH_N"/>
    <property type="match status" value="1"/>
</dbReference>
<evidence type="ECO:0000256" key="1">
    <source>
        <dbReference type="ARBA" id="ARBA00004721"/>
    </source>
</evidence>
<reference evidence="10 11" key="1">
    <citation type="journal article" date="2021" name="Nat. Commun.">
        <title>Genetic determinants of endophytism in the Arabidopsis root mycobiome.</title>
        <authorList>
            <person name="Mesny F."/>
            <person name="Miyauchi S."/>
            <person name="Thiergart T."/>
            <person name="Pickel B."/>
            <person name="Atanasova L."/>
            <person name="Karlsson M."/>
            <person name="Huettel B."/>
            <person name="Barry K.W."/>
            <person name="Haridas S."/>
            <person name="Chen C."/>
            <person name="Bauer D."/>
            <person name="Andreopoulos W."/>
            <person name="Pangilinan J."/>
            <person name="LaButti K."/>
            <person name="Riley R."/>
            <person name="Lipzen A."/>
            <person name="Clum A."/>
            <person name="Drula E."/>
            <person name="Henrissat B."/>
            <person name="Kohler A."/>
            <person name="Grigoriev I.V."/>
            <person name="Martin F.M."/>
            <person name="Hacquard S."/>
        </authorList>
    </citation>
    <scope>NUCLEOTIDE SEQUENCE [LARGE SCALE GENOMIC DNA]</scope>
    <source>
        <strain evidence="10 11">MPI-SDFR-AT-0080</strain>
    </source>
</reference>
<dbReference type="Gene3D" id="3.10.129.110">
    <property type="entry name" value="Polyketide synthase dehydratase"/>
    <property type="match status" value="1"/>
</dbReference>
<evidence type="ECO:0000313" key="10">
    <source>
        <dbReference type="EMBL" id="KAH7056939.1"/>
    </source>
</evidence>
<dbReference type="EMBL" id="JAGTJR010000007">
    <property type="protein sequence ID" value="KAH7056939.1"/>
    <property type="molecule type" value="Genomic_DNA"/>
</dbReference>
<evidence type="ECO:0000259" key="9">
    <source>
        <dbReference type="PROSITE" id="PS52019"/>
    </source>
</evidence>
<dbReference type="SUPFAM" id="SSF53335">
    <property type="entry name" value="S-adenosyl-L-methionine-dependent methyltransferases"/>
    <property type="match status" value="1"/>
</dbReference>
<dbReference type="Pfam" id="PF16197">
    <property type="entry name" value="KAsynt_C_assoc"/>
    <property type="match status" value="1"/>
</dbReference>
<accession>A0ABQ8GL37</accession>
<dbReference type="InterPro" id="IPR014031">
    <property type="entry name" value="Ketoacyl_synth_C"/>
</dbReference>
<dbReference type="InterPro" id="IPR029063">
    <property type="entry name" value="SAM-dependent_MTases_sf"/>
</dbReference>
<dbReference type="InterPro" id="IPR013217">
    <property type="entry name" value="Methyltransf_12"/>
</dbReference>
<dbReference type="Pfam" id="PF02801">
    <property type="entry name" value="Ketoacyl-synt_C"/>
    <property type="match status" value="1"/>
</dbReference>
<feature type="region of interest" description="N-terminal hotdog fold" evidence="7">
    <location>
        <begin position="921"/>
        <end position="1057"/>
    </location>
</feature>
<gene>
    <name evidence="10" type="ORF">B0J12DRAFT_398328</name>
</gene>
<dbReference type="Gene3D" id="3.40.50.150">
    <property type="entry name" value="Vaccinia Virus protein VP39"/>
    <property type="match status" value="1"/>
</dbReference>
<dbReference type="Pfam" id="PF00698">
    <property type="entry name" value="Acyl_transf_1"/>
    <property type="match status" value="1"/>
</dbReference>
<dbReference type="InterPro" id="IPR014030">
    <property type="entry name" value="Ketoacyl_synth_N"/>
</dbReference>
<evidence type="ECO:0000256" key="3">
    <source>
        <dbReference type="ARBA" id="ARBA00022553"/>
    </source>
</evidence>
<dbReference type="SUPFAM" id="SSF55048">
    <property type="entry name" value="Probable ACP-binding domain of malonyl-CoA ACP transacylase"/>
    <property type="match status" value="1"/>
</dbReference>
<dbReference type="PANTHER" id="PTHR43775">
    <property type="entry name" value="FATTY ACID SYNTHASE"/>
    <property type="match status" value="1"/>
</dbReference>
<comment type="caution">
    <text evidence="10">The sequence shown here is derived from an EMBL/GenBank/DDBJ whole genome shotgun (WGS) entry which is preliminary data.</text>
</comment>
<comment type="caution">
    <text evidence="7">Lacks conserved residue(s) required for the propagation of feature annotation.</text>
</comment>
<dbReference type="SMART" id="SM00827">
    <property type="entry name" value="PKS_AT"/>
    <property type="match status" value="1"/>
</dbReference>
<dbReference type="InterPro" id="IPR049552">
    <property type="entry name" value="PKS_DH_N"/>
</dbReference>
<evidence type="ECO:0000256" key="6">
    <source>
        <dbReference type="ARBA" id="ARBA00023315"/>
    </source>
</evidence>
<dbReference type="InterPro" id="IPR020807">
    <property type="entry name" value="PKS_DH"/>
</dbReference>
<feature type="region of interest" description="C-terminal hotdog fold" evidence="7">
    <location>
        <begin position="1073"/>
        <end position="1228"/>
    </location>
</feature>
<dbReference type="Pfam" id="PF08242">
    <property type="entry name" value="Methyltransf_12"/>
    <property type="match status" value="1"/>
</dbReference>
<evidence type="ECO:0000313" key="11">
    <source>
        <dbReference type="Proteomes" id="UP000774617"/>
    </source>
</evidence>
<dbReference type="InterPro" id="IPR042104">
    <property type="entry name" value="PKS_dehydratase_sf"/>
</dbReference>
<dbReference type="PROSITE" id="PS52019">
    <property type="entry name" value="PKS_MFAS_DH"/>
    <property type="match status" value="1"/>
</dbReference>
<feature type="domain" description="PKS/mFAS DH" evidence="9">
    <location>
        <begin position="921"/>
        <end position="1228"/>
    </location>
</feature>
<dbReference type="Pfam" id="PF07993">
    <property type="entry name" value="NAD_binding_4"/>
    <property type="match status" value="1"/>
</dbReference>
<organism evidence="10 11">
    <name type="scientific">Macrophomina phaseolina</name>
    <dbReference type="NCBI Taxonomy" id="35725"/>
    <lineage>
        <taxon>Eukaryota</taxon>
        <taxon>Fungi</taxon>
        <taxon>Dikarya</taxon>
        <taxon>Ascomycota</taxon>
        <taxon>Pezizomycotina</taxon>
        <taxon>Dothideomycetes</taxon>
        <taxon>Dothideomycetes incertae sedis</taxon>
        <taxon>Botryosphaeriales</taxon>
        <taxon>Botryosphaeriaceae</taxon>
        <taxon>Macrophomina</taxon>
    </lineage>
</organism>
<dbReference type="InterPro" id="IPR016035">
    <property type="entry name" value="Acyl_Trfase/lysoPLipase"/>
</dbReference>
<keyword evidence="11" id="KW-1185">Reference proteome</keyword>
<evidence type="ECO:0008006" key="12">
    <source>
        <dbReference type="Google" id="ProtNLM"/>
    </source>
</evidence>
<sequence length="1885" mass="206140">MGEQPSIPIAIVGMSCRFAGGATDPEKLWQLCEEGRTGWSEIPSDRFNINGHYHPRPDHLNTTNVKGACFLEEDIAAFDATFFGLSAETAACLDPQFRLMLESTYEAFENAGLSLQEVNGSNTSVYAGSFFKDYHDAGLRDVTTLPRSFLIGVGSAMASNRLSHYFDLRGASMSIDTGCSTTMTALHQACNDLRNHESSMSVVSGGNLILNPDMFITMSSVQLISKDGKSFTFDSRANGYGRGEGVATVVLKRLDDALRDGDPIQAIIKESALNQDGKTETITTPSQEAQIELIKRVYKKAGLDPKDTGYFEAHGTGTPTGDPLEVGAIAAAFKDSRPRDRPLAIGSVKPNIGHTECASGLASIIKVVKALEKGKIPPSANLEKLNPRLKLEEWNLKVPRVAEPWPEAAVRRASVNNFGYGGANSHIILEHYQPTSADSDGSPTTLSSKVLMLSAKDETAATTMVENLRDYLLSAEIEDEASFMRDLAYTLGQRRTTTFPWVAATTASSVSEIIRAIDGNRMKPRRTQSPLRLGFVFTGQGAQWWAMGRELIAAYPVFRDTIVEADGYLREFGAKYSLLDELHRDEQTTRVNEATLGQPVCVAVQVALVRLLESWGVVPSAVTSHSSGEIASAFAAGVLSLRNAMGVVYARGTLAADVAKYSTLGRGGMIAVGLGVEAAEKYVERVSAGKVVVACRNSPASVTVSGDIAGIEEIEKLLKEDNVFARQLKVPTGYHSHHMQPIAEPYLKWLQANITPEPSMKERLIYSSPTTGGRMTDAQEIGAPEHWVQSLTNPVLFTEAFTNMCFAGPGEPSDVDYVIEIGAHAALSGPIQDIKSLDAFQGTKIGYSSCLLRKKDAVETAQALACDLIHNGYQLNMGNVNLTPRGNVLTDLPKYAWNHQNRHWYEPRMNRAHRMLSEAPHDLLGSPLTGGNRINPSWRHVIKASSLPWIRDHGLQGTVVYPGAGFICMAIEGLVQAEKSSGGKPVSGYRLRDIDILQALVIPEGDDGIEVQLSMRPCGDKAIYAKGWKEFQIFSVTHDDKWSEHCRGLIRLERDDGRHKQRKGLAAAKPIQSKPLSTELELPQSVILEAWGESKLLTDKLVQQYGADGYLKTILPKQDQLCVALTVEAFKELGCDLAAAQPGDTLEHVPHIPTQARFAKYLYSILESAHLVDVKDGVITRTDAPLLVRPSDVLLQDLIRSHPEHSRPNELAHLTGTHLAGILTGKEDGIKLIFGTERGRDLVSGVYADFPLNKVGYHQMGDFLTRILSKVPRHPGQGPLKILEMGAGTGATTKKLVPLLAELGVPVEFTFTDLAPSFVAAARKEFKKYPFMKFRAHDIEKAPAADLMHSQHIVIASNAVHATRSLPDSTANIRKMLRPDGLLLLLELTGPMYWCDIIFGVFEGWWLFEDGRTRAIAPPERWEKDLHRVGYGHVDWSDGHLPEIQCERVIIATASGEQFERLPLPPAPQQAPPDYNHDARRAATDQYVRKYTADFSLPASSNDAVDPASPTVLITGATGSLGAHMAAHYAGLPTVRSVICLNRRSGSDPKQRQLRSMEAKGIKLDERALSKLLVYETDTAKPCLGLPLEHYAALLPSLTHIIHNAWPMNAKRPLKGFERQFQVMRNLLDLAADTSAHRTASAKVTFQLISSIATVGHHPFHAGTPHIPEERMTIESVLPNGYGDAKFVCELMLDATLHTHPSRFRAMAVRLGQVAGSTASGYWNTMEHLSFLLRSSQTLGALPALTGPLSWTPVDAVAAAAADLALLPPAPHPVYHIDNPVRQPWEHMLPVLAAQLGIDPAAGIVPFREWIARVRAHPGPVEWANPAAKLVDFLEADFERMSCGGVLLETERSREHSPTMRAVGPVSEEVVARYISAWREVGFLD</sequence>
<dbReference type="SMART" id="SM00826">
    <property type="entry name" value="PKS_DH"/>
    <property type="match status" value="1"/>
</dbReference>
<dbReference type="InterPro" id="IPR032821">
    <property type="entry name" value="PKS_assoc"/>
</dbReference>
<dbReference type="PROSITE" id="PS52004">
    <property type="entry name" value="KS3_2"/>
    <property type="match status" value="1"/>
</dbReference>
<dbReference type="Gene3D" id="3.40.50.720">
    <property type="entry name" value="NAD(P)-binding Rossmann-like Domain"/>
    <property type="match status" value="1"/>
</dbReference>
<dbReference type="Pfam" id="PF18558">
    <property type="entry name" value="HTH_51"/>
    <property type="match status" value="1"/>
</dbReference>
<proteinExistence type="predicted"/>
<dbReference type="PANTHER" id="PTHR43775:SF29">
    <property type="entry name" value="ASPERFURANONE POLYKETIDE SYNTHASE AFOG-RELATED"/>
    <property type="match status" value="1"/>
</dbReference>
<dbReference type="InterPro" id="IPR049900">
    <property type="entry name" value="PKS_mFAS_DH"/>
</dbReference>
<evidence type="ECO:0000256" key="2">
    <source>
        <dbReference type="ARBA" id="ARBA00022450"/>
    </source>
</evidence>
<dbReference type="Gene3D" id="3.40.47.10">
    <property type="match status" value="1"/>
</dbReference>
<evidence type="ECO:0000256" key="7">
    <source>
        <dbReference type="PROSITE-ProRule" id="PRU01363"/>
    </source>
</evidence>
<dbReference type="SUPFAM" id="SSF52151">
    <property type="entry name" value="FabD/lysophospholipase-like"/>
    <property type="match status" value="1"/>
</dbReference>
<dbReference type="CDD" id="cd00833">
    <property type="entry name" value="PKS"/>
    <property type="match status" value="1"/>
</dbReference>
<keyword evidence="2" id="KW-0596">Phosphopantetheine</keyword>
<evidence type="ECO:0000256" key="4">
    <source>
        <dbReference type="ARBA" id="ARBA00022679"/>
    </source>
</evidence>
<dbReference type="SUPFAM" id="SSF51735">
    <property type="entry name" value="NAD(P)-binding Rossmann-fold domains"/>
    <property type="match status" value="1"/>
</dbReference>
<dbReference type="SUPFAM" id="SSF53901">
    <property type="entry name" value="Thiolase-like"/>
    <property type="match status" value="1"/>
</dbReference>
<dbReference type="InterPro" id="IPR001227">
    <property type="entry name" value="Ac_transferase_dom_sf"/>
</dbReference>
<dbReference type="InterPro" id="IPR050091">
    <property type="entry name" value="PKS_NRPS_Biosynth_Enz"/>
</dbReference>
<keyword evidence="5" id="KW-0511">Multifunctional enzyme</keyword>
<dbReference type="Pfam" id="PF00109">
    <property type="entry name" value="ketoacyl-synt"/>
    <property type="match status" value="1"/>
</dbReference>
<keyword evidence="4" id="KW-0808">Transferase</keyword>
<dbReference type="Proteomes" id="UP000774617">
    <property type="component" value="Unassembled WGS sequence"/>
</dbReference>